<name>A0A2S5E058_9BURK</name>
<gene>
    <name evidence="1" type="ORF">C3743_14525</name>
</gene>
<comment type="caution">
    <text evidence="1">The sequence shown here is derived from an EMBL/GenBank/DDBJ whole genome shotgun (WGS) entry which is preliminary data.</text>
</comment>
<evidence type="ECO:0000313" key="1">
    <source>
        <dbReference type="EMBL" id="POZ84731.1"/>
    </source>
</evidence>
<organism evidence="1 2">
    <name type="scientific">Burkholderia contaminans</name>
    <dbReference type="NCBI Taxonomy" id="488447"/>
    <lineage>
        <taxon>Bacteria</taxon>
        <taxon>Pseudomonadati</taxon>
        <taxon>Pseudomonadota</taxon>
        <taxon>Betaproteobacteria</taxon>
        <taxon>Burkholderiales</taxon>
        <taxon>Burkholderiaceae</taxon>
        <taxon>Burkholderia</taxon>
        <taxon>Burkholderia cepacia complex</taxon>
    </lineage>
</organism>
<dbReference type="InterPro" id="IPR023366">
    <property type="entry name" value="ATP_synth_asu-like_sf"/>
</dbReference>
<reference evidence="1 2" key="1">
    <citation type="submission" date="2018-01" db="EMBL/GenBank/DDBJ databases">
        <title>Successful Treatment of Persistent Burkholderia cepacia Bacteremia with Ceftazidime-Avibactam.</title>
        <authorList>
            <person name="Tamma P."/>
            <person name="Fan Y."/>
            <person name="Bergman Y."/>
            <person name="Sick-Samuels A."/>
            <person name="Hsu A."/>
            <person name="Timp W."/>
            <person name="Simner P."/>
        </authorList>
    </citation>
    <scope>NUCLEOTIDE SEQUENCE [LARGE SCALE GENOMIC DNA]</scope>
    <source>
        <strain evidence="1 2">170816</strain>
    </source>
</reference>
<dbReference type="Gene3D" id="2.40.30.20">
    <property type="match status" value="1"/>
</dbReference>
<protein>
    <submittedName>
        <fullName evidence="1">Uncharacterized protein</fullName>
    </submittedName>
</protein>
<proteinExistence type="predicted"/>
<evidence type="ECO:0000313" key="2">
    <source>
        <dbReference type="Proteomes" id="UP000238655"/>
    </source>
</evidence>
<accession>A0A2S5E058</accession>
<dbReference type="AlphaFoldDB" id="A0A2S5E058"/>
<dbReference type="Proteomes" id="UP000238655">
    <property type="component" value="Chromosome 1"/>
</dbReference>
<dbReference type="EMBL" id="PQVP01000002">
    <property type="protein sequence ID" value="POZ84731.1"/>
    <property type="molecule type" value="Genomic_DNA"/>
</dbReference>
<sequence length="545" mass="58768">MTLVADGPAIGVQSISQTGTTMTLESVNPHGLSVGQEIVLSGFESAGLDGLYRVATVPDATHITFNFSGTLLEGSVLGAMYLHGGGEAWRTTDVGSYVAINGGLVELTEVVNPSKAYGRIVRILSATITAPSNGWSLKSFMWNPTDGYPCAVSLYQQRLYSAGSSGFPERIWASGIGLYYDYTPGTNDSDGFSYDVASDQVNQIMHLASSRILTVLTQGEEFTIDGGSAGAITPTNINVRSQSIYGCARPRPVRVGNELIFPQRAAKKLRSMAYDFNTDSFRSQNLTRLAAHITESGIVDLAFQAEPTPVVWMVRADGVLVSMTYDRDENVCGFARHTTDGLFKSVCCIPGDEGDVLFAVVQRTVNGNTVQYVERLDASVQTDAAIVGTSDAGGTVWVNLGSLEGKTCDVKADGVYMGEFTVTGGQVTLPRPAKKFEIGLHYESTIVALTPNLSGGLGTSQGNQQRTGRVILRVLNTIRCLVNDQIIPFREFGENVLNKPPEPFTGDKDITEFGWDSSSEITITQDQPYDWYVLALLRQFTVNTG</sequence>